<reference evidence="1" key="1">
    <citation type="submission" date="2021-06" db="EMBL/GenBank/DDBJ databases">
        <authorList>
            <person name="Kallberg Y."/>
            <person name="Tangrot J."/>
            <person name="Rosling A."/>
        </authorList>
    </citation>
    <scope>NUCLEOTIDE SEQUENCE</scope>
    <source>
        <strain evidence="1">AU212A</strain>
    </source>
</reference>
<comment type="caution">
    <text evidence="1">The sequence shown here is derived from an EMBL/GenBank/DDBJ whole genome shotgun (WGS) entry which is preliminary data.</text>
</comment>
<gene>
    <name evidence="1" type="ORF">SCALOS_LOCUS11457</name>
</gene>
<evidence type="ECO:0000313" key="2">
    <source>
        <dbReference type="Proteomes" id="UP000789860"/>
    </source>
</evidence>
<name>A0ACA9PZF8_9GLOM</name>
<dbReference type="EMBL" id="CAJVPM010050225">
    <property type="protein sequence ID" value="CAG8726673.1"/>
    <property type="molecule type" value="Genomic_DNA"/>
</dbReference>
<proteinExistence type="predicted"/>
<keyword evidence="2" id="KW-1185">Reference proteome</keyword>
<evidence type="ECO:0000313" key="1">
    <source>
        <dbReference type="EMBL" id="CAG8726673.1"/>
    </source>
</evidence>
<dbReference type="Proteomes" id="UP000789860">
    <property type="component" value="Unassembled WGS sequence"/>
</dbReference>
<protein>
    <submittedName>
        <fullName evidence="1">10887_t:CDS:1</fullName>
    </submittedName>
</protein>
<accession>A0ACA9PZF8</accession>
<feature type="non-terminal residue" evidence="1">
    <location>
        <position position="50"/>
    </location>
</feature>
<sequence length="50" mass="6198">PEIPKDFYYLIKKAVIVRKHLKLNCHNKNTKFRLILIELRIHCYVRVYKK</sequence>
<organism evidence="1 2">
    <name type="scientific">Scutellospora calospora</name>
    <dbReference type="NCBI Taxonomy" id="85575"/>
    <lineage>
        <taxon>Eukaryota</taxon>
        <taxon>Fungi</taxon>
        <taxon>Fungi incertae sedis</taxon>
        <taxon>Mucoromycota</taxon>
        <taxon>Glomeromycotina</taxon>
        <taxon>Glomeromycetes</taxon>
        <taxon>Diversisporales</taxon>
        <taxon>Gigasporaceae</taxon>
        <taxon>Scutellospora</taxon>
    </lineage>
</organism>
<feature type="non-terminal residue" evidence="1">
    <location>
        <position position="1"/>
    </location>
</feature>